<proteinExistence type="predicted"/>
<organism evidence="2 3">
    <name type="scientific">Sesamum alatum</name>
    <dbReference type="NCBI Taxonomy" id="300844"/>
    <lineage>
        <taxon>Eukaryota</taxon>
        <taxon>Viridiplantae</taxon>
        <taxon>Streptophyta</taxon>
        <taxon>Embryophyta</taxon>
        <taxon>Tracheophyta</taxon>
        <taxon>Spermatophyta</taxon>
        <taxon>Magnoliopsida</taxon>
        <taxon>eudicotyledons</taxon>
        <taxon>Gunneridae</taxon>
        <taxon>Pentapetalae</taxon>
        <taxon>asterids</taxon>
        <taxon>lamiids</taxon>
        <taxon>Lamiales</taxon>
        <taxon>Pedaliaceae</taxon>
        <taxon>Sesamum</taxon>
    </lineage>
</organism>
<reference evidence="2" key="1">
    <citation type="submission" date="2020-06" db="EMBL/GenBank/DDBJ databases">
        <authorList>
            <person name="Li T."/>
            <person name="Hu X."/>
            <person name="Zhang T."/>
            <person name="Song X."/>
            <person name="Zhang H."/>
            <person name="Dai N."/>
            <person name="Sheng W."/>
            <person name="Hou X."/>
            <person name="Wei L."/>
        </authorList>
    </citation>
    <scope>NUCLEOTIDE SEQUENCE</scope>
    <source>
        <strain evidence="2">3651</strain>
        <tissue evidence="2">Leaf</tissue>
    </source>
</reference>
<feature type="region of interest" description="Disordered" evidence="1">
    <location>
        <begin position="21"/>
        <end position="66"/>
    </location>
</feature>
<evidence type="ECO:0000313" key="2">
    <source>
        <dbReference type="EMBL" id="KAK4412351.1"/>
    </source>
</evidence>
<evidence type="ECO:0000256" key="1">
    <source>
        <dbReference type="SAM" id="MobiDB-lite"/>
    </source>
</evidence>
<reference evidence="2" key="2">
    <citation type="journal article" date="2024" name="Plant">
        <title>Genomic evolution and insights into agronomic trait innovations of Sesamum species.</title>
        <authorList>
            <person name="Miao H."/>
            <person name="Wang L."/>
            <person name="Qu L."/>
            <person name="Liu H."/>
            <person name="Sun Y."/>
            <person name="Le M."/>
            <person name="Wang Q."/>
            <person name="Wei S."/>
            <person name="Zheng Y."/>
            <person name="Lin W."/>
            <person name="Duan Y."/>
            <person name="Cao H."/>
            <person name="Xiong S."/>
            <person name="Wang X."/>
            <person name="Wei L."/>
            <person name="Li C."/>
            <person name="Ma Q."/>
            <person name="Ju M."/>
            <person name="Zhao R."/>
            <person name="Li G."/>
            <person name="Mu C."/>
            <person name="Tian Q."/>
            <person name="Mei H."/>
            <person name="Zhang T."/>
            <person name="Gao T."/>
            <person name="Zhang H."/>
        </authorList>
    </citation>
    <scope>NUCLEOTIDE SEQUENCE</scope>
    <source>
        <strain evidence="2">3651</strain>
    </source>
</reference>
<keyword evidence="3" id="KW-1185">Reference proteome</keyword>
<gene>
    <name evidence="2" type="ORF">Salat_2960000</name>
</gene>
<evidence type="ECO:0000313" key="3">
    <source>
        <dbReference type="Proteomes" id="UP001293254"/>
    </source>
</evidence>
<sequence>MAAPPSELNLAVATLAPPSDCTELESSLQDPNLFPPSIPDAPPSLQDSPPSKRVECQPQSSIENQPQYSMFSMDRTTPQDPALLRPSIHGVPPSLHGAKPSKRVECQPQSSIESQPQYSMFSMDRSTPQDPALFGLPFMACHLPCTVISLPNVWSVSHNLPLRVSCNIPCLAWIELPRKIQHCCGLPFMACHLPCMVISLLNVWIISHNLPYLAWLHIWTKTCIIYHRLLPLHGHHLQPLWTKETWLKPPDIFIGNVRLTSSYSTLSSVDKITAAFS</sequence>
<accession>A0AAE1XJ07</accession>
<dbReference type="Proteomes" id="UP001293254">
    <property type="component" value="Unassembled WGS sequence"/>
</dbReference>
<dbReference type="AlphaFoldDB" id="A0AAE1XJ07"/>
<feature type="compositionally biased region" description="Pro residues" evidence="1">
    <location>
        <begin position="33"/>
        <end position="42"/>
    </location>
</feature>
<protein>
    <submittedName>
        <fullName evidence="2">Uncharacterized protein</fullName>
    </submittedName>
</protein>
<feature type="compositionally biased region" description="Polar residues" evidence="1">
    <location>
        <begin position="57"/>
        <end position="66"/>
    </location>
</feature>
<name>A0AAE1XJ07_9LAMI</name>
<comment type="caution">
    <text evidence="2">The sequence shown here is derived from an EMBL/GenBank/DDBJ whole genome shotgun (WGS) entry which is preliminary data.</text>
</comment>
<dbReference type="EMBL" id="JACGWO010000014">
    <property type="protein sequence ID" value="KAK4412351.1"/>
    <property type="molecule type" value="Genomic_DNA"/>
</dbReference>